<keyword evidence="4" id="KW-1185">Reference proteome</keyword>
<evidence type="ECO:0000313" key="4">
    <source>
        <dbReference type="Proteomes" id="UP000829354"/>
    </source>
</evidence>
<dbReference type="EMBL" id="CP090892">
    <property type="protein sequence ID" value="ULU05830.1"/>
    <property type="molecule type" value="Genomic_DNA"/>
</dbReference>
<evidence type="ECO:0000313" key="1">
    <source>
        <dbReference type="EMBL" id="ULU05830.1"/>
    </source>
</evidence>
<evidence type="ECO:0000313" key="2">
    <source>
        <dbReference type="EMBL" id="UMM17773.1"/>
    </source>
</evidence>
<reference evidence="1 3" key="2">
    <citation type="submission" date="2022-05" db="EMBL/GenBank/DDBJ databases">
        <title>Chromosome-level reference genomes for two strains of Caenorhabditis briggsae: an improved platform for comparative genomics.</title>
        <authorList>
            <person name="Stevens L."/>
            <person name="Andersen E.C."/>
        </authorList>
    </citation>
    <scope>NUCLEOTIDE SEQUENCE [LARGE SCALE GENOMIC DNA]</scope>
    <source>
        <strain evidence="1">QX1410_ONT</strain>
        <tissue evidence="1">Whole-organism</tissue>
    </source>
</reference>
<reference evidence="2 4" key="1">
    <citation type="submission" date="2022-04" db="EMBL/GenBank/DDBJ databases">
        <title>Chromosome-level reference genomes for two strains of Caenorhabditis briggsae: an improved platform for comparative genomics.</title>
        <authorList>
            <person name="Stevens L."/>
            <person name="Andersen E."/>
        </authorList>
    </citation>
    <scope>NUCLEOTIDE SEQUENCE [LARGE SCALE GENOMIC DNA]</scope>
    <source>
        <strain evidence="2">VX34</strain>
        <tissue evidence="2">Whole-organism</tissue>
    </source>
</reference>
<accession>A0AAE9ECF5</accession>
<protein>
    <submittedName>
        <fullName evidence="2">Uncharacterized protein</fullName>
    </submittedName>
</protein>
<name>A0AAE9ECF5_CAEBR</name>
<organism evidence="2 4">
    <name type="scientific">Caenorhabditis briggsae</name>
    <dbReference type="NCBI Taxonomy" id="6238"/>
    <lineage>
        <taxon>Eukaryota</taxon>
        <taxon>Metazoa</taxon>
        <taxon>Ecdysozoa</taxon>
        <taxon>Nematoda</taxon>
        <taxon>Chromadorea</taxon>
        <taxon>Rhabditida</taxon>
        <taxon>Rhabditina</taxon>
        <taxon>Rhabditomorpha</taxon>
        <taxon>Rhabditoidea</taxon>
        <taxon>Rhabditidae</taxon>
        <taxon>Peloderinae</taxon>
        <taxon>Caenorhabditis</taxon>
    </lineage>
</organism>
<proteinExistence type="predicted"/>
<dbReference type="AlphaFoldDB" id="A0AAE9ECF5"/>
<dbReference type="Proteomes" id="UP000827892">
    <property type="component" value="Chromosome II"/>
</dbReference>
<sequence length="118" mass="13881">MPDEFDLESFVQVNASSLNEQIDKLLEATKDLIIEDYNFHIEIETLKESQHPDSQKQIGNQLDEWNQTYTELVKNHELTSFPIGSTQAYKLLKAFETFLENYVNHHSYKLQFKNSQVK</sequence>
<dbReference type="Proteomes" id="UP000829354">
    <property type="component" value="Chromosome II"/>
</dbReference>
<dbReference type="EMBL" id="CP092621">
    <property type="protein sequence ID" value="UMM17773.1"/>
    <property type="molecule type" value="Genomic_DNA"/>
</dbReference>
<evidence type="ECO:0000313" key="3">
    <source>
        <dbReference type="Proteomes" id="UP000827892"/>
    </source>
</evidence>
<gene>
    <name evidence="1" type="ORF">L3Y34_018037</name>
    <name evidence="2" type="ORF">L5515_014158</name>
</gene>